<gene>
    <name evidence="1" type="ORF">A2J79_004458</name>
    <name evidence="2" type="ORF">BMT50_06720</name>
</gene>
<reference evidence="1" key="2">
    <citation type="submission" date="2020-02" db="EMBL/GenBank/DDBJ databases">
        <authorList>
            <person name="Ashton P.M."/>
            <person name="Dallman T."/>
            <person name="Nair S."/>
            <person name="De Pinna E."/>
            <person name="Peters T."/>
            <person name="Grant K."/>
        </authorList>
    </citation>
    <scope>NUCLEOTIDE SEQUENCE</scope>
    <source>
        <strain evidence="1">93335</strain>
    </source>
</reference>
<dbReference type="RefSeq" id="WP_044783561.1">
    <property type="nucleotide sequence ID" value="NZ_JAETYH010000130.1"/>
</dbReference>
<accession>A0A4T8L4A3</accession>
<proteinExistence type="predicted"/>
<organism evidence="1 4">
    <name type="scientific">Escherichia coli</name>
    <dbReference type="NCBI Taxonomy" id="562"/>
    <lineage>
        <taxon>Bacteria</taxon>
        <taxon>Pseudomonadati</taxon>
        <taxon>Pseudomonadota</taxon>
        <taxon>Gammaproteobacteria</taxon>
        <taxon>Enterobacterales</taxon>
        <taxon>Enterobacteriaceae</taxon>
        <taxon>Escherichia</taxon>
    </lineage>
</organism>
<reference evidence="2 3" key="1">
    <citation type="submission" date="2016-11" db="EMBL/GenBank/DDBJ databases">
        <title>Draft genome sequences of five Shigatoxin-producing Escherichia coli isolates harboring the new recently described Subtilase cytotoxin allelic variant subAB2-3.</title>
        <authorList>
            <person name="Tasara T."/>
            <person name="Fierz L."/>
            <person name="Klumpp J."/>
            <person name="Schmidt H."/>
            <person name="Stephan R."/>
        </authorList>
    </citation>
    <scope>NUCLEOTIDE SEQUENCE [LARGE SCALE GENOMIC DNA]</scope>
    <source>
        <strain evidence="2 3">453</strain>
    </source>
</reference>
<name>A0A4T8L4A3_ECOLX</name>
<sequence length="80" mass="9270">MNNESEKAMWRCKPMDNPWTLDSLLKKTISAVLPASDKVSHQNKNKLRNNEFIKIEHPCSKFESRIDGDYIISGGTEYRL</sequence>
<dbReference type="EMBL" id="MPGR01000001">
    <property type="protein sequence ID" value="OKB72485.1"/>
    <property type="molecule type" value="Genomic_DNA"/>
</dbReference>
<dbReference type="EMBL" id="AATCLQ010000051">
    <property type="protein sequence ID" value="EFJ6484043.1"/>
    <property type="molecule type" value="Genomic_DNA"/>
</dbReference>
<evidence type="ECO:0000313" key="1">
    <source>
        <dbReference type="EMBL" id="EFJ6484043.1"/>
    </source>
</evidence>
<evidence type="ECO:0000313" key="2">
    <source>
        <dbReference type="EMBL" id="OKB72485.1"/>
    </source>
</evidence>
<evidence type="ECO:0000313" key="3">
    <source>
        <dbReference type="Proteomes" id="UP000186595"/>
    </source>
</evidence>
<protein>
    <submittedName>
        <fullName evidence="1">Uncharacterized protein</fullName>
    </submittedName>
</protein>
<dbReference type="AlphaFoldDB" id="A0A4T8L4A3"/>
<dbReference type="Proteomes" id="UP000711811">
    <property type="component" value="Unassembled WGS sequence"/>
</dbReference>
<dbReference type="Proteomes" id="UP000186595">
    <property type="component" value="Unassembled WGS sequence"/>
</dbReference>
<comment type="caution">
    <text evidence="1">The sequence shown here is derived from an EMBL/GenBank/DDBJ whole genome shotgun (WGS) entry which is preliminary data.</text>
</comment>
<evidence type="ECO:0000313" key="4">
    <source>
        <dbReference type="Proteomes" id="UP000711811"/>
    </source>
</evidence>